<evidence type="ECO:0000259" key="2">
    <source>
        <dbReference type="Pfam" id="PF04608"/>
    </source>
</evidence>
<gene>
    <name evidence="3" type="ORF">MNBD_GAMMA25-904</name>
</gene>
<dbReference type="CDD" id="cd06971">
    <property type="entry name" value="PgpA"/>
    <property type="match status" value="1"/>
</dbReference>
<dbReference type="PANTHER" id="PTHR36305:SF1">
    <property type="entry name" value="PHOSPHATIDYLGLYCEROPHOSPHATASE A"/>
    <property type="match status" value="1"/>
</dbReference>
<keyword evidence="1" id="KW-0812">Transmembrane</keyword>
<proteinExistence type="predicted"/>
<dbReference type="SUPFAM" id="SSF101307">
    <property type="entry name" value="YutG-like"/>
    <property type="match status" value="1"/>
</dbReference>
<keyword evidence="3" id="KW-0378">Hydrolase</keyword>
<accession>A0A3B1BQW6</accession>
<protein>
    <submittedName>
        <fullName evidence="3">Phosphatidylglycerophosphatase A</fullName>
        <ecNumber evidence="3">3.1.3.27</ecNumber>
    </submittedName>
</protein>
<dbReference type="GO" id="GO:0006629">
    <property type="term" value="P:lipid metabolic process"/>
    <property type="evidence" value="ECO:0007669"/>
    <property type="project" value="InterPro"/>
</dbReference>
<dbReference type="EC" id="3.1.3.27" evidence="3"/>
<dbReference type="EMBL" id="UOFY01000028">
    <property type="protein sequence ID" value="VAX08705.1"/>
    <property type="molecule type" value="Genomic_DNA"/>
</dbReference>
<evidence type="ECO:0000313" key="3">
    <source>
        <dbReference type="EMBL" id="VAX08705.1"/>
    </source>
</evidence>
<dbReference type="PANTHER" id="PTHR36305">
    <property type="entry name" value="PHOSPHATIDYLGLYCEROPHOSPHATASE A"/>
    <property type="match status" value="1"/>
</dbReference>
<dbReference type="GO" id="GO:0008962">
    <property type="term" value="F:phosphatidylglycerophosphatase activity"/>
    <property type="evidence" value="ECO:0007669"/>
    <property type="project" value="UniProtKB-EC"/>
</dbReference>
<name>A0A3B1BQW6_9ZZZZ</name>
<dbReference type="Pfam" id="PF04608">
    <property type="entry name" value="PgpA"/>
    <property type="match status" value="1"/>
</dbReference>
<keyword evidence="1" id="KW-1133">Transmembrane helix</keyword>
<evidence type="ECO:0000256" key="1">
    <source>
        <dbReference type="SAM" id="Phobius"/>
    </source>
</evidence>
<feature type="domain" description="YutG/PgpA" evidence="2">
    <location>
        <begin position="20"/>
        <end position="157"/>
    </location>
</feature>
<dbReference type="InterPro" id="IPR036681">
    <property type="entry name" value="PgpA-like_sf"/>
</dbReference>
<feature type="transmembrane region" description="Helical" evidence="1">
    <location>
        <begin position="53"/>
        <end position="72"/>
    </location>
</feature>
<dbReference type="InterPro" id="IPR007686">
    <property type="entry name" value="YutG/PgpA"/>
</dbReference>
<feature type="transmembrane region" description="Helical" evidence="1">
    <location>
        <begin position="144"/>
        <end position="162"/>
    </location>
</feature>
<organism evidence="3">
    <name type="scientific">hydrothermal vent metagenome</name>
    <dbReference type="NCBI Taxonomy" id="652676"/>
    <lineage>
        <taxon>unclassified sequences</taxon>
        <taxon>metagenomes</taxon>
        <taxon>ecological metagenomes</taxon>
    </lineage>
</organism>
<feature type="transmembrane region" description="Helical" evidence="1">
    <location>
        <begin position="12"/>
        <end position="33"/>
    </location>
</feature>
<reference evidence="3" key="1">
    <citation type="submission" date="2018-06" db="EMBL/GenBank/DDBJ databases">
        <authorList>
            <person name="Zhirakovskaya E."/>
        </authorList>
    </citation>
    <scope>NUCLEOTIDE SEQUENCE</scope>
</reference>
<sequence length="166" mass="18259">MRPTASRLCAKLLINPIHFLSLGFGSGLFPRAPGTAGTVAAIPVYLLMAQLQLPVYLGLTFLMFGLGIYLCAETSRELGGSDHPAIVWDEIVGFCITMIAVPVKFEWVLAGFLLFRFFDILKPWPIRVLDRRIKGGLGIMLDDVLAGFFAALVLHFIVMPFMQGSL</sequence>
<dbReference type="PIRSF" id="PIRSF006162">
    <property type="entry name" value="PgpA"/>
    <property type="match status" value="1"/>
</dbReference>
<dbReference type="InterPro" id="IPR026037">
    <property type="entry name" value="PgpA"/>
</dbReference>
<keyword evidence="1" id="KW-0472">Membrane</keyword>
<dbReference type="AlphaFoldDB" id="A0A3B1BQW6"/>